<dbReference type="KEGG" id="nli:G3M70_00290"/>
<name>A0A7T0FYE2_9BACT</name>
<protein>
    <submittedName>
        <fullName evidence="2">DUF5069 domain-containing protein</fullName>
    </submittedName>
</protein>
<evidence type="ECO:0000313" key="3">
    <source>
        <dbReference type="Proteomes" id="UP000594688"/>
    </source>
</evidence>
<accession>A0A7T0FYE2</accession>
<dbReference type="Pfam" id="PF16798">
    <property type="entry name" value="DUF5069"/>
    <property type="match status" value="1"/>
</dbReference>
<feature type="domain" description="DUF5069" evidence="1">
    <location>
        <begin position="3"/>
        <end position="139"/>
    </location>
</feature>
<dbReference type="EMBL" id="CP048685">
    <property type="protein sequence ID" value="QPJ60410.1"/>
    <property type="molecule type" value="Genomic_DNA"/>
</dbReference>
<gene>
    <name evidence="2" type="ORF">G3M70_00290</name>
</gene>
<proteinExistence type="predicted"/>
<organism evidence="2 3">
    <name type="scientific">Candidatus Nitronauta litoralis</name>
    <dbReference type="NCBI Taxonomy" id="2705533"/>
    <lineage>
        <taxon>Bacteria</taxon>
        <taxon>Pseudomonadati</taxon>
        <taxon>Nitrospinota/Tectimicrobiota group</taxon>
        <taxon>Nitrospinota</taxon>
        <taxon>Nitrospinia</taxon>
        <taxon>Nitrospinales</taxon>
        <taxon>Nitrospinaceae</taxon>
        <taxon>Candidatus Nitronauta</taxon>
    </lineage>
</organism>
<evidence type="ECO:0000313" key="2">
    <source>
        <dbReference type="EMBL" id="QPJ60410.1"/>
    </source>
</evidence>
<sequence length="141" mass="16320">MAYPRSPLDTIGGMYHFARMVDKIWLNFSGDLPDDYKERLGKGMDGYLCKFLGVKYSDVAAQVEAGKGDEEILEWCYENGTPRTDFDRLLFNKFLEKLGWRDEDNGITKRLQDYKSDDGLADRNDIETIFDLIEVNEGRKD</sequence>
<dbReference type="AlphaFoldDB" id="A0A7T0FYE2"/>
<reference evidence="2 3" key="1">
    <citation type="submission" date="2020-02" db="EMBL/GenBank/DDBJ databases">
        <title>Genomic and physiological characterization of two novel Nitrospinaceae genera.</title>
        <authorList>
            <person name="Mueller A.J."/>
            <person name="Jung M.-Y."/>
            <person name="Strachan C.R."/>
            <person name="Herbold C.W."/>
            <person name="Kirkegaard R.H."/>
            <person name="Daims H."/>
        </authorList>
    </citation>
    <scope>NUCLEOTIDE SEQUENCE [LARGE SCALE GENOMIC DNA]</scope>
    <source>
        <strain evidence="2">EB</strain>
    </source>
</reference>
<dbReference type="Proteomes" id="UP000594688">
    <property type="component" value="Chromosome"/>
</dbReference>
<dbReference type="InterPro" id="IPR031849">
    <property type="entry name" value="DUF5069"/>
</dbReference>
<evidence type="ECO:0000259" key="1">
    <source>
        <dbReference type="Pfam" id="PF16798"/>
    </source>
</evidence>